<evidence type="ECO:0000313" key="3">
    <source>
        <dbReference type="Proteomes" id="UP001499989"/>
    </source>
</evidence>
<sequence length="80" mass="8771">MKPDVADLLPAAEVPRPGGRLLLRAPSQPLPQPRLPSRSGRQSVLHRNKAGGVDRIARTPQFTTKIRQAAVSQSRYHIEG</sequence>
<protein>
    <submittedName>
        <fullName evidence="2">Uncharacterized protein</fullName>
    </submittedName>
</protein>
<comment type="caution">
    <text evidence="2">The sequence shown here is derived from an EMBL/GenBank/DDBJ whole genome shotgun (WGS) entry which is preliminary data.</text>
</comment>
<keyword evidence="3" id="KW-1185">Reference proteome</keyword>
<organism evidence="2 3">
    <name type="scientific">Streptomyces violaceolatus</name>
    <dbReference type="NCBI Taxonomy" id="67378"/>
    <lineage>
        <taxon>Bacteria</taxon>
        <taxon>Bacillati</taxon>
        <taxon>Actinomycetota</taxon>
        <taxon>Actinomycetes</taxon>
        <taxon>Kitasatosporales</taxon>
        <taxon>Streptomycetaceae</taxon>
        <taxon>Streptomyces</taxon>
        <taxon>Streptomyces violaceoruber group</taxon>
    </lineage>
</organism>
<evidence type="ECO:0000256" key="1">
    <source>
        <dbReference type="SAM" id="MobiDB-lite"/>
    </source>
</evidence>
<evidence type="ECO:0000313" key="2">
    <source>
        <dbReference type="EMBL" id="GAA2690646.1"/>
    </source>
</evidence>
<reference evidence="2 3" key="1">
    <citation type="journal article" date="2019" name="Int. J. Syst. Evol. Microbiol.">
        <title>The Global Catalogue of Microorganisms (GCM) 10K type strain sequencing project: providing services to taxonomists for standard genome sequencing and annotation.</title>
        <authorList>
            <consortium name="The Broad Institute Genomics Platform"/>
            <consortium name="The Broad Institute Genome Sequencing Center for Infectious Disease"/>
            <person name="Wu L."/>
            <person name="Ma J."/>
        </authorList>
    </citation>
    <scope>NUCLEOTIDE SEQUENCE [LARGE SCALE GENOMIC DNA]</scope>
    <source>
        <strain evidence="2 3">JCM 4531</strain>
    </source>
</reference>
<proteinExistence type="predicted"/>
<accession>A0ABN3T194</accession>
<name>A0ABN3T194_9ACTN</name>
<dbReference type="EMBL" id="BAAASK010000015">
    <property type="protein sequence ID" value="GAA2690646.1"/>
    <property type="molecule type" value="Genomic_DNA"/>
</dbReference>
<gene>
    <name evidence="2" type="ORF">GCM10010310_47540</name>
</gene>
<feature type="region of interest" description="Disordered" evidence="1">
    <location>
        <begin position="17"/>
        <end position="60"/>
    </location>
</feature>
<dbReference type="Proteomes" id="UP001499989">
    <property type="component" value="Unassembled WGS sequence"/>
</dbReference>